<sequence>MTVPAGLMRVVEMARGAFTAPTFATFVALVTGRE</sequence>
<dbReference type="AlphaFoldDB" id="A0AAE3ZGG6"/>
<organism evidence="1 2">
    <name type="scientific">Haloactinomyces albus</name>
    <dbReference type="NCBI Taxonomy" id="1352928"/>
    <lineage>
        <taxon>Bacteria</taxon>
        <taxon>Bacillati</taxon>
        <taxon>Actinomycetota</taxon>
        <taxon>Actinomycetes</taxon>
        <taxon>Actinopolysporales</taxon>
        <taxon>Actinopolysporaceae</taxon>
        <taxon>Haloactinomyces</taxon>
    </lineage>
</organism>
<comment type="caution">
    <text evidence="1">The sequence shown here is derived from an EMBL/GenBank/DDBJ whole genome shotgun (WGS) entry which is preliminary data.</text>
</comment>
<protein>
    <submittedName>
        <fullName evidence="1">Uncharacterized protein</fullName>
    </submittedName>
</protein>
<dbReference type="Proteomes" id="UP001180845">
    <property type="component" value="Unassembled WGS sequence"/>
</dbReference>
<evidence type="ECO:0000313" key="2">
    <source>
        <dbReference type="Proteomes" id="UP001180845"/>
    </source>
</evidence>
<dbReference type="EMBL" id="JAVDXW010000001">
    <property type="protein sequence ID" value="MDR7302767.1"/>
    <property type="molecule type" value="Genomic_DNA"/>
</dbReference>
<name>A0AAE3ZGG6_9ACTN</name>
<keyword evidence="2" id="KW-1185">Reference proteome</keyword>
<evidence type="ECO:0000313" key="1">
    <source>
        <dbReference type="EMBL" id="MDR7302767.1"/>
    </source>
</evidence>
<gene>
    <name evidence="1" type="ORF">JOF55_002948</name>
</gene>
<reference evidence="1" key="1">
    <citation type="submission" date="2023-07" db="EMBL/GenBank/DDBJ databases">
        <title>Sequencing the genomes of 1000 actinobacteria strains.</title>
        <authorList>
            <person name="Klenk H.-P."/>
        </authorList>
    </citation>
    <scope>NUCLEOTIDE SEQUENCE</scope>
    <source>
        <strain evidence="1">DSM 45977</strain>
    </source>
</reference>
<proteinExistence type="predicted"/>
<accession>A0AAE3ZGG6</accession>